<name>U1MTI0_9MICO</name>
<accession>U1MTI0</accession>
<protein>
    <recommendedName>
        <fullName evidence="4">DUF4232 domain-containing protein</fullName>
    </recommendedName>
</protein>
<organism evidence="2 3">
    <name type="scientific">Agrococcus pavilionensis RW1</name>
    <dbReference type="NCBI Taxonomy" id="1330458"/>
    <lineage>
        <taxon>Bacteria</taxon>
        <taxon>Bacillati</taxon>
        <taxon>Actinomycetota</taxon>
        <taxon>Actinomycetes</taxon>
        <taxon>Micrococcales</taxon>
        <taxon>Microbacteriaceae</taxon>
        <taxon>Agrococcus</taxon>
    </lineage>
</organism>
<sequence length="214" mass="22484">MTAKRRAAVRRRRTLLGLVLVIAVAAAALLVWRPWEPGEAPPPATAPSESASAAPVESATPTPTPTTPFTPIGGSPSAAPGEPCAPEAVRITPTTDHSTYAAGEPVLLSFTIENTGESACSLNAGTAVQEYEIRTGDEVVYRYTDCAADVQDNMVQLEPATPQSTVPIEWDRTPSSIETCTAERPQVTAGGAAYSLSVRVGDYASAESRQFILE</sequence>
<feature type="region of interest" description="Disordered" evidence="1">
    <location>
        <begin position="39"/>
        <end position="89"/>
    </location>
</feature>
<reference evidence="2 3" key="1">
    <citation type="journal article" date="2013" name="Genome Announc.">
        <title>First draft genome sequence from a member of the genus agrococcus, isolated from modern microbialites.</title>
        <authorList>
            <person name="White R.A.III."/>
            <person name="Grassa C.J."/>
            <person name="Suttle C.A."/>
        </authorList>
    </citation>
    <scope>NUCLEOTIDE SEQUENCE [LARGE SCALE GENOMIC DNA]</scope>
    <source>
        <strain evidence="2 3">RW1</strain>
    </source>
</reference>
<proteinExistence type="predicted"/>
<dbReference type="Proteomes" id="UP000016462">
    <property type="component" value="Unassembled WGS sequence"/>
</dbReference>
<evidence type="ECO:0008006" key="4">
    <source>
        <dbReference type="Google" id="ProtNLM"/>
    </source>
</evidence>
<dbReference type="AlphaFoldDB" id="U1MTI0"/>
<evidence type="ECO:0000256" key="1">
    <source>
        <dbReference type="SAM" id="MobiDB-lite"/>
    </source>
</evidence>
<comment type="caution">
    <text evidence="2">The sequence shown here is derived from an EMBL/GenBank/DDBJ whole genome shotgun (WGS) entry which is preliminary data.</text>
</comment>
<keyword evidence="3" id="KW-1185">Reference proteome</keyword>
<dbReference type="EMBL" id="ASHR01000028">
    <property type="protein sequence ID" value="ERG63980.1"/>
    <property type="molecule type" value="Genomic_DNA"/>
</dbReference>
<gene>
    <name evidence="2" type="ORF">L332_05855</name>
</gene>
<evidence type="ECO:0000313" key="3">
    <source>
        <dbReference type="Proteomes" id="UP000016462"/>
    </source>
</evidence>
<feature type="compositionally biased region" description="Low complexity" evidence="1">
    <location>
        <begin position="46"/>
        <end position="61"/>
    </location>
</feature>
<evidence type="ECO:0000313" key="2">
    <source>
        <dbReference type="EMBL" id="ERG63980.1"/>
    </source>
</evidence>